<keyword evidence="10" id="KW-0902">Two-component regulatory system</keyword>
<evidence type="ECO:0000313" key="20">
    <source>
        <dbReference type="Proteomes" id="UP000191901"/>
    </source>
</evidence>
<evidence type="ECO:0000259" key="16">
    <source>
        <dbReference type="PROSITE" id="PS50109"/>
    </source>
</evidence>
<evidence type="ECO:0000256" key="11">
    <source>
        <dbReference type="ARBA" id="ARBA00023136"/>
    </source>
</evidence>
<dbReference type="NCBIfam" id="TIGR00836">
    <property type="entry name" value="amt"/>
    <property type="match status" value="1"/>
</dbReference>
<feature type="transmembrane region" description="Helical" evidence="15">
    <location>
        <begin position="6"/>
        <end position="28"/>
    </location>
</feature>
<evidence type="ECO:0000256" key="7">
    <source>
        <dbReference type="ARBA" id="ARBA00022692"/>
    </source>
</evidence>
<dbReference type="InterPro" id="IPR029020">
    <property type="entry name" value="Ammonium/urea_transptr"/>
</dbReference>
<dbReference type="GO" id="GO:0000155">
    <property type="term" value="F:phosphorelay sensor kinase activity"/>
    <property type="evidence" value="ECO:0007669"/>
    <property type="project" value="InterPro"/>
</dbReference>
<keyword evidence="9 15" id="KW-1133">Transmembrane helix</keyword>
<dbReference type="GO" id="GO:0097272">
    <property type="term" value="P:ammonium homeostasis"/>
    <property type="evidence" value="ECO:0007669"/>
    <property type="project" value="TreeGrafter"/>
</dbReference>
<accession>A0A1Z3HFW0</accession>
<evidence type="ECO:0000256" key="9">
    <source>
        <dbReference type="ARBA" id="ARBA00022989"/>
    </source>
</evidence>
<keyword evidence="12" id="KW-0924">Ammonia transport</keyword>
<evidence type="ECO:0000256" key="5">
    <source>
        <dbReference type="ARBA" id="ARBA00022448"/>
    </source>
</evidence>
<proteinExistence type="inferred from homology"/>
<dbReference type="CDD" id="cd00130">
    <property type="entry name" value="PAS"/>
    <property type="match status" value="1"/>
</dbReference>
<dbReference type="InterPro" id="IPR005467">
    <property type="entry name" value="His_kinase_dom"/>
</dbReference>
<keyword evidence="7 15" id="KW-0812">Transmembrane</keyword>
<feature type="transmembrane region" description="Helical" evidence="15">
    <location>
        <begin position="314"/>
        <end position="336"/>
    </location>
</feature>
<dbReference type="Gene3D" id="1.10.287.130">
    <property type="match status" value="1"/>
</dbReference>
<gene>
    <name evidence="19" type="ORF">XM38_000980</name>
</gene>
<dbReference type="AlphaFoldDB" id="A0A1Z3HFW0"/>
<dbReference type="Gene3D" id="3.30.450.20">
    <property type="entry name" value="PAS domain"/>
    <property type="match status" value="1"/>
</dbReference>
<dbReference type="STRING" id="1641165.XM38_20835"/>
<dbReference type="InterPro" id="IPR035965">
    <property type="entry name" value="PAS-like_dom_sf"/>
</dbReference>
<feature type="compositionally biased region" description="Polar residues" evidence="14">
    <location>
        <begin position="890"/>
        <end position="899"/>
    </location>
</feature>
<evidence type="ECO:0000256" key="8">
    <source>
        <dbReference type="ARBA" id="ARBA00022777"/>
    </source>
</evidence>
<protein>
    <recommendedName>
        <fullName evidence="4">histidine kinase</fullName>
        <ecNumber evidence="4">2.7.13.3</ecNumber>
    </recommendedName>
</protein>
<evidence type="ECO:0000259" key="17">
    <source>
        <dbReference type="PROSITE" id="PS50112"/>
    </source>
</evidence>
<dbReference type="Pfam" id="PF02518">
    <property type="entry name" value="HATPase_c"/>
    <property type="match status" value="1"/>
</dbReference>
<dbReference type="Pfam" id="PF13426">
    <property type="entry name" value="PAS_9"/>
    <property type="match status" value="1"/>
</dbReference>
<dbReference type="KEGG" id="hhg:XM38_000980"/>
<dbReference type="InterPro" id="IPR003594">
    <property type="entry name" value="HATPase_dom"/>
</dbReference>
<evidence type="ECO:0000256" key="3">
    <source>
        <dbReference type="ARBA" id="ARBA00005887"/>
    </source>
</evidence>
<dbReference type="SMART" id="SM00091">
    <property type="entry name" value="PAS"/>
    <property type="match status" value="1"/>
</dbReference>
<evidence type="ECO:0000256" key="2">
    <source>
        <dbReference type="ARBA" id="ARBA00004141"/>
    </source>
</evidence>
<dbReference type="SMART" id="SM00387">
    <property type="entry name" value="HATPase_c"/>
    <property type="match status" value="1"/>
</dbReference>
<evidence type="ECO:0000256" key="6">
    <source>
        <dbReference type="ARBA" id="ARBA00022553"/>
    </source>
</evidence>
<dbReference type="RefSeq" id="WP_088428799.1">
    <property type="nucleotide sequence ID" value="NZ_CP021983.2"/>
</dbReference>
<feature type="region of interest" description="Disordered" evidence="14">
    <location>
        <begin position="874"/>
        <end position="899"/>
    </location>
</feature>
<comment type="catalytic activity">
    <reaction evidence="1">
        <text>ATP + protein L-histidine = ADP + protein N-phospho-L-histidine.</text>
        <dbReference type="EC" id="2.7.13.3"/>
    </reaction>
</comment>
<keyword evidence="5" id="KW-0813">Transport</keyword>
<evidence type="ECO:0000256" key="12">
    <source>
        <dbReference type="ARBA" id="ARBA00023177"/>
    </source>
</evidence>
<evidence type="ECO:0000259" key="18">
    <source>
        <dbReference type="PROSITE" id="PS50113"/>
    </source>
</evidence>
<name>A0A1Z3HFW0_9CYAN</name>
<evidence type="ECO:0000256" key="1">
    <source>
        <dbReference type="ARBA" id="ARBA00000085"/>
    </source>
</evidence>
<dbReference type="PROSITE" id="PS50113">
    <property type="entry name" value="PAC"/>
    <property type="match status" value="1"/>
</dbReference>
<dbReference type="Pfam" id="PF00909">
    <property type="entry name" value="Ammonium_transp"/>
    <property type="match status" value="1"/>
</dbReference>
<dbReference type="OrthoDB" id="9814202at2"/>
<evidence type="ECO:0000256" key="4">
    <source>
        <dbReference type="ARBA" id="ARBA00012438"/>
    </source>
</evidence>
<evidence type="ECO:0000256" key="15">
    <source>
        <dbReference type="SAM" id="Phobius"/>
    </source>
</evidence>
<dbReference type="Gene3D" id="3.30.565.10">
    <property type="entry name" value="Histidine kinase-like ATPase, C-terminal domain"/>
    <property type="match status" value="1"/>
</dbReference>
<feature type="domain" description="PAS" evidence="17">
    <location>
        <begin position="449"/>
        <end position="525"/>
    </location>
</feature>
<feature type="transmembrane region" description="Helical" evidence="15">
    <location>
        <begin position="202"/>
        <end position="219"/>
    </location>
</feature>
<dbReference type="CDD" id="cd00082">
    <property type="entry name" value="HisKA"/>
    <property type="match status" value="1"/>
</dbReference>
<keyword evidence="20" id="KW-1185">Reference proteome</keyword>
<dbReference type="InterPro" id="IPR004358">
    <property type="entry name" value="Sig_transdc_His_kin-like_C"/>
</dbReference>
<dbReference type="GO" id="GO:0016020">
    <property type="term" value="C:membrane"/>
    <property type="evidence" value="ECO:0007669"/>
    <property type="project" value="UniProtKB-SubCell"/>
</dbReference>
<feature type="transmembrane region" description="Helical" evidence="15">
    <location>
        <begin position="231"/>
        <end position="253"/>
    </location>
</feature>
<dbReference type="SUPFAM" id="SSF47384">
    <property type="entry name" value="Homodimeric domain of signal transducing histidine kinase"/>
    <property type="match status" value="1"/>
</dbReference>
<evidence type="ECO:0000256" key="10">
    <source>
        <dbReference type="ARBA" id="ARBA00023012"/>
    </source>
</evidence>
<dbReference type="InterPro" id="IPR001905">
    <property type="entry name" value="Ammonium_transpt"/>
</dbReference>
<dbReference type="NCBIfam" id="TIGR00229">
    <property type="entry name" value="sensory_box"/>
    <property type="match status" value="1"/>
</dbReference>
<feature type="transmembrane region" description="Helical" evidence="15">
    <location>
        <begin position="119"/>
        <end position="140"/>
    </location>
</feature>
<comment type="similarity">
    <text evidence="3">Belongs to the ammonia transporter channel (TC 1.A.11.2) family.</text>
</comment>
<dbReference type="Gene3D" id="1.10.3430.10">
    <property type="entry name" value="Ammonium transporter AmtB like domains"/>
    <property type="match status" value="1"/>
</dbReference>
<organism evidence="19 20">
    <name type="scientific">Halomicronema hongdechloris C2206</name>
    <dbReference type="NCBI Taxonomy" id="1641165"/>
    <lineage>
        <taxon>Bacteria</taxon>
        <taxon>Bacillati</taxon>
        <taxon>Cyanobacteriota</taxon>
        <taxon>Cyanophyceae</taxon>
        <taxon>Nodosilineales</taxon>
        <taxon>Nodosilineaceae</taxon>
        <taxon>Halomicronema</taxon>
    </lineage>
</organism>
<feature type="domain" description="Histidine kinase" evidence="16">
    <location>
        <begin position="616"/>
        <end position="871"/>
    </location>
</feature>
<dbReference type="Proteomes" id="UP000191901">
    <property type="component" value="Chromosome"/>
</dbReference>
<dbReference type="GO" id="GO:0008519">
    <property type="term" value="F:ammonium channel activity"/>
    <property type="evidence" value="ECO:0007669"/>
    <property type="project" value="InterPro"/>
</dbReference>
<dbReference type="InterPro" id="IPR000014">
    <property type="entry name" value="PAS"/>
</dbReference>
<keyword evidence="8" id="KW-0418">Kinase</keyword>
<dbReference type="InterPro" id="IPR000700">
    <property type="entry name" value="PAS-assoc_C"/>
</dbReference>
<evidence type="ECO:0000313" key="19">
    <source>
        <dbReference type="EMBL" id="ASC69172.1"/>
    </source>
</evidence>
<dbReference type="PROSITE" id="PS01219">
    <property type="entry name" value="AMMONIUM_TRANSP"/>
    <property type="match status" value="1"/>
</dbReference>
<dbReference type="InterPro" id="IPR003661">
    <property type="entry name" value="HisK_dim/P_dom"/>
</dbReference>
<feature type="coiled-coil region" evidence="13">
    <location>
        <begin position="567"/>
        <end position="607"/>
    </location>
</feature>
<keyword evidence="11 15" id="KW-0472">Membrane</keyword>
<dbReference type="PRINTS" id="PR00344">
    <property type="entry name" value="BCTRLSENSOR"/>
</dbReference>
<dbReference type="PANTHER" id="PTHR11730">
    <property type="entry name" value="AMMONIUM TRANSPORTER"/>
    <property type="match status" value="1"/>
</dbReference>
<evidence type="ECO:0000256" key="14">
    <source>
        <dbReference type="SAM" id="MobiDB-lite"/>
    </source>
</evidence>
<reference evidence="19 20" key="1">
    <citation type="journal article" date="2016" name="Biochim. Biophys. Acta">
        <title>Characterization of red-shifted phycobilisomes isolated from the chlorophyll f-containing cyanobacterium Halomicronema hongdechloris.</title>
        <authorList>
            <person name="Li Y."/>
            <person name="Lin Y."/>
            <person name="Garvey C.J."/>
            <person name="Birch D."/>
            <person name="Corkery R.W."/>
            <person name="Loughlin P.C."/>
            <person name="Scheer H."/>
            <person name="Willows R.D."/>
            <person name="Chen M."/>
        </authorList>
    </citation>
    <scope>NUCLEOTIDE SEQUENCE [LARGE SCALE GENOMIC DNA]</scope>
    <source>
        <strain evidence="19 20">C2206</strain>
    </source>
</reference>
<feature type="transmembrane region" description="Helical" evidence="15">
    <location>
        <begin position="49"/>
        <end position="67"/>
    </location>
</feature>
<dbReference type="InterPro" id="IPR036890">
    <property type="entry name" value="HATPase_C_sf"/>
</dbReference>
<dbReference type="PANTHER" id="PTHR11730:SF6">
    <property type="entry name" value="AMMONIUM TRANSPORTER"/>
    <property type="match status" value="1"/>
</dbReference>
<dbReference type="InterPro" id="IPR024041">
    <property type="entry name" value="NH4_transpt_AmtB-like_dom"/>
</dbReference>
<keyword evidence="6" id="KW-0597">Phosphoprotein</keyword>
<dbReference type="SUPFAM" id="SSF55785">
    <property type="entry name" value="PYP-like sensor domain (PAS domain)"/>
    <property type="match status" value="1"/>
</dbReference>
<feature type="domain" description="PAC" evidence="18">
    <location>
        <begin position="526"/>
        <end position="576"/>
    </location>
</feature>
<dbReference type="EMBL" id="CP021983">
    <property type="protein sequence ID" value="ASC69172.1"/>
    <property type="molecule type" value="Genomic_DNA"/>
</dbReference>
<dbReference type="InterPro" id="IPR018047">
    <property type="entry name" value="Ammonium_transpt_CS"/>
</dbReference>
<dbReference type="EC" id="2.7.13.3" evidence="4"/>
<dbReference type="SUPFAM" id="SSF55874">
    <property type="entry name" value="ATPase domain of HSP90 chaperone/DNA topoisomerase II/histidine kinase"/>
    <property type="match status" value="1"/>
</dbReference>
<dbReference type="PROSITE" id="PS50112">
    <property type="entry name" value="PAS"/>
    <property type="match status" value="1"/>
</dbReference>
<sequence>MTKDLIDILWVIVCASLVFLMQAGFLCLEAGSTRSKHNINVVIKNIADLGLSVLCFWGFGYGLMFGSSYDGWIGTSHWAPDVGQGQVWMGVFFLFQAMFCSTAVTIVSGAVAERMRFSSYVLIAILISGIVYPVFGHWAWGGLERNATTGWLGHLGFIDFAGSTVVHSIGGWVALASVLILGPRIGRFSCKRGNRQLFGYDLPLASLGTLLLWLGWFGFNGGSVLALDDTVPGIIANTLLAAAAGLVTPILLGLLQGQRIAVTAVMNGSLAGLVAITANCHAVTAFDAILIGSLGSGLMLATERLLQRWHIDDVVGAIPVHLSAGIWGTLAVALFGDLTLLNTGLTRLEQLQIQCLGIVIAALWAFGLTYPLLTALNRWYPLRVGRRQEHIGLNVAEHGATSDLVDLIAVMRRQERSGDLSLRSPAEPFTPVGQIAARYNRVMAALEEAVAHTEAIVQSAIEAILTVSPHSLTVQTANPSVRKLFGIAEAQLCGQPLTLLLSIEETAPDCQETMARFLAAASADGNPYEVVGRRRSGSSFPVEVTVATMQTRHETLYTVILRDITLRKQAEEAIQEAAEKDRKTRQLEQALQDLQTAQIQLVQSEKMSSLGQLVSGLAHEINNPVNYIYGNLIHAEHYVDDLLTLLQSYQHSIDPAPPAVQHLEQKIELEYLLEDLPKLLKSVRGGTERIRDIVQSLRTFSRQGGTELKLVDIRDSIESTLTILGSRLKAHGERPAILVRRHYEPLPAIECYVSQLNQVFMNLLSNAIDALEEKWQAQPSPRWIPTIAIATALPDANRVEITISDNGIGISEETQQRILDPFFTTKPVGKGTGLGMSITYQIVVNQHHGRLRCRSKPGRGSQFVVEIPLWQKNPPSRDLSAPQNGHHPSHQLSHGESLN</sequence>
<keyword evidence="13" id="KW-0175">Coiled coil</keyword>
<evidence type="ECO:0000256" key="13">
    <source>
        <dbReference type="SAM" id="Coils"/>
    </source>
</evidence>
<comment type="subcellular location">
    <subcellularLocation>
        <location evidence="2">Membrane</location>
        <topology evidence="2">Multi-pass membrane protein</topology>
    </subcellularLocation>
</comment>
<dbReference type="PROSITE" id="PS50109">
    <property type="entry name" value="HIS_KIN"/>
    <property type="match status" value="1"/>
</dbReference>
<dbReference type="InterPro" id="IPR036097">
    <property type="entry name" value="HisK_dim/P_sf"/>
</dbReference>
<feature type="transmembrane region" description="Helical" evidence="15">
    <location>
        <begin position="87"/>
        <end position="112"/>
    </location>
</feature>
<feature type="transmembrane region" description="Helical" evidence="15">
    <location>
        <begin position="351"/>
        <end position="373"/>
    </location>
</feature>
<keyword evidence="8" id="KW-0808">Transferase</keyword>
<dbReference type="SUPFAM" id="SSF111352">
    <property type="entry name" value="Ammonium transporter"/>
    <property type="match status" value="1"/>
</dbReference>
<feature type="transmembrane region" description="Helical" evidence="15">
    <location>
        <begin position="160"/>
        <end position="181"/>
    </location>
</feature>